<dbReference type="Proteomes" id="UP000093111">
    <property type="component" value="Unassembled WGS sequence"/>
</dbReference>
<dbReference type="OrthoDB" id="9814124at2"/>
<dbReference type="RefSeq" id="WP_068954432.1">
    <property type="nucleotide sequence ID" value="NZ_LGLV01000007.1"/>
</dbReference>
<feature type="domain" description="NAD-dependent epimerase/dehydratase" evidence="1">
    <location>
        <begin position="4"/>
        <end position="233"/>
    </location>
</feature>
<sequence>MTRVLVSGGTGYAGRFIVEHLLANGYKVTVGGRTPPDPGFFSKSVSFVPLRLDPDADQIEAFDNVYYFVHAAFGHLPGKYRGGEGDDPQGFRHANLDGTVRLFETARDAGVRRCVFLSSRAAYGPGEPGVLLTEDMHGRPDTLYGEVKLQAERSLLSLCGHGFVTASLRATGIYGLAGPGREHKWASLFDDYLAGRPTLPRVGTEVHGEDVARAVRLLLESDTVRINGETFNVSDILTDTRTILSILQRITHCPHPLPPPAETMAGNAMGTCKIEALGWKPGGMDLLRQTIEHMVQQEPGSPSAS</sequence>
<reference evidence="2 3" key="1">
    <citation type="journal article" date="2016" name="Syst. Appl. Microbiol.">
        <title>Pararhizobium polonicum sp. nov. isolated from tumors on stone fruit rootstocks.</title>
        <authorList>
            <person name="Pulawska J."/>
            <person name="Kuzmanovic N."/>
            <person name="Willems A."/>
            <person name="Pothier J.F."/>
        </authorList>
    </citation>
    <scope>NUCLEOTIDE SEQUENCE [LARGE SCALE GENOMIC DNA]</scope>
    <source>
        <strain evidence="2 3">F5.1</strain>
    </source>
</reference>
<dbReference type="AlphaFoldDB" id="A0A1C7P2A0"/>
<dbReference type="STRING" id="1612624.ADU59_12475"/>
<dbReference type="InterPro" id="IPR001509">
    <property type="entry name" value="Epimerase_deHydtase"/>
</dbReference>
<gene>
    <name evidence="2" type="ORF">ADU59_12475</name>
</gene>
<dbReference type="PANTHER" id="PTHR43245">
    <property type="entry name" value="BIFUNCTIONAL POLYMYXIN RESISTANCE PROTEIN ARNA"/>
    <property type="match status" value="1"/>
</dbReference>
<proteinExistence type="predicted"/>
<dbReference type="CDD" id="cd08946">
    <property type="entry name" value="SDR_e"/>
    <property type="match status" value="1"/>
</dbReference>
<dbReference type="EMBL" id="LGLV01000007">
    <property type="protein sequence ID" value="OBZ95381.1"/>
    <property type="molecule type" value="Genomic_DNA"/>
</dbReference>
<protein>
    <submittedName>
        <fullName evidence="2">UDP-glucose 4-epimerase</fullName>
    </submittedName>
</protein>
<dbReference type="Pfam" id="PF01370">
    <property type="entry name" value="Epimerase"/>
    <property type="match status" value="1"/>
</dbReference>
<dbReference type="InterPro" id="IPR050177">
    <property type="entry name" value="Lipid_A_modif_metabolic_enz"/>
</dbReference>
<name>A0A1C7P2A0_9HYPH</name>
<comment type="caution">
    <text evidence="2">The sequence shown here is derived from an EMBL/GenBank/DDBJ whole genome shotgun (WGS) entry which is preliminary data.</text>
</comment>
<organism evidence="2 3">
    <name type="scientific">Pararhizobium polonicum</name>
    <dbReference type="NCBI Taxonomy" id="1612624"/>
    <lineage>
        <taxon>Bacteria</taxon>
        <taxon>Pseudomonadati</taxon>
        <taxon>Pseudomonadota</taxon>
        <taxon>Alphaproteobacteria</taxon>
        <taxon>Hyphomicrobiales</taxon>
        <taxon>Rhizobiaceae</taxon>
        <taxon>Rhizobium/Agrobacterium group</taxon>
        <taxon>Pararhizobium</taxon>
    </lineage>
</organism>
<dbReference type="Gene3D" id="3.40.50.720">
    <property type="entry name" value="NAD(P)-binding Rossmann-like Domain"/>
    <property type="match status" value="1"/>
</dbReference>
<keyword evidence="3" id="KW-1185">Reference proteome</keyword>
<dbReference type="SUPFAM" id="SSF51735">
    <property type="entry name" value="NAD(P)-binding Rossmann-fold domains"/>
    <property type="match status" value="1"/>
</dbReference>
<dbReference type="InterPro" id="IPR036291">
    <property type="entry name" value="NAD(P)-bd_dom_sf"/>
</dbReference>
<accession>A0A1C7P2A0</accession>
<evidence type="ECO:0000259" key="1">
    <source>
        <dbReference type="Pfam" id="PF01370"/>
    </source>
</evidence>
<dbReference type="PATRIC" id="fig|1612624.7.peg.4389"/>
<evidence type="ECO:0000313" key="2">
    <source>
        <dbReference type="EMBL" id="OBZ95381.1"/>
    </source>
</evidence>
<evidence type="ECO:0000313" key="3">
    <source>
        <dbReference type="Proteomes" id="UP000093111"/>
    </source>
</evidence>